<feature type="region of interest" description="Disordered" evidence="1">
    <location>
        <begin position="74"/>
        <end position="107"/>
    </location>
</feature>
<keyword evidence="3" id="KW-0732">Signal</keyword>
<feature type="transmembrane region" description="Helical" evidence="2">
    <location>
        <begin position="371"/>
        <end position="393"/>
    </location>
</feature>
<feature type="region of interest" description="Disordered" evidence="1">
    <location>
        <begin position="121"/>
        <end position="154"/>
    </location>
</feature>
<name>A0A2P8DU67_9ACTN</name>
<comment type="caution">
    <text evidence="4">The sequence shown here is derived from an EMBL/GenBank/DDBJ whole genome shotgun (WGS) entry which is preliminary data.</text>
</comment>
<feature type="compositionally biased region" description="Basic and acidic residues" evidence="1">
    <location>
        <begin position="267"/>
        <end position="282"/>
    </location>
</feature>
<evidence type="ECO:0000256" key="3">
    <source>
        <dbReference type="SAM" id="SignalP"/>
    </source>
</evidence>
<evidence type="ECO:0000313" key="4">
    <source>
        <dbReference type="EMBL" id="PSL00742.1"/>
    </source>
</evidence>
<proteinExistence type="predicted"/>
<evidence type="ECO:0000313" key="5">
    <source>
        <dbReference type="Proteomes" id="UP000240542"/>
    </source>
</evidence>
<feature type="compositionally biased region" description="Low complexity" evidence="1">
    <location>
        <begin position="328"/>
        <end position="356"/>
    </location>
</feature>
<evidence type="ECO:0000256" key="1">
    <source>
        <dbReference type="SAM" id="MobiDB-lite"/>
    </source>
</evidence>
<dbReference type="Proteomes" id="UP000240542">
    <property type="component" value="Unassembled WGS sequence"/>
</dbReference>
<protein>
    <recommendedName>
        <fullName evidence="6">Htaa protein</fullName>
    </recommendedName>
</protein>
<feature type="compositionally biased region" description="Acidic residues" evidence="1">
    <location>
        <begin position="131"/>
        <end position="141"/>
    </location>
</feature>
<dbReference type="AlphaFoldDB" id="A0A2P8DU67"/>
<keyword evidence="2" id="KW-0812">Transmembrane</keyword>
<feature type="signal peptide" evidence="3">
    <location>
        <begin position="1"/>
        <end position="36"/>
    </location>
</feature>
<feature type="region of interest" description="Disordered" evidence="1">
    <location>
        <begin position="266"/>
        <end position="369"/>
    </location>
</feature>
<keyword evidence="5" id="KW-1185">Reference proteome</keyword>
<feature type="chain" id="PRO_5015170735" description="Htaa protein" evidence="3">
    <location>
        <begin position="37"/>
        <end position="404"/>
    </location>
</feature>
<evidence type="ECO:0008006" key="6">
    <source>
        <dbReference type="Google" id="ProtNLM"/>
    </source>
</evidence>
<feature type="compositionally biased region" description="Low complexity" evidence="1">
    <location>
        <begin position="283"/>
        <end position="292"/>
    </location>
</feature>
<accession>A0A2P8DU67</accession>
<evidence type="ECO:0000256" key="2">
    <source>
        <dbReference type="SAM" id="Phobius"/>
    </source>
</evidence>
<sequence>MIRSRAERSPLKRRFTTTAGALLAALVFTAAPEASAELHSPAPYAPGSAGEHVAAARIASDEWCLGKGPVGAVNTDRDEGDATAEWSTGHGADRWGDTRAPSSARSAVRLTEDRLRASSSVEDVTYRGSCAEDESRAEEESAAPSGEPGAERPLELSVEVDAVQVDRVATAATWDSIEGADATIDVDGLQIFGQDVRFNDDGRWKETFPTGNGEITATAEKRTRVLTGSAENAPTTASAKLALSFDISNDDGTSSRYRLDLAATSVHSEHEVRAADDDRDPPSGDTPSSSSGERPRGGGADRTPGSQRGSSDDDRPSASQSESPTRPGAPSGTASPSGPDTGTGTGSSPQAPDSSADGGGSGGALPITGGAVAGLVGAALLSVFGGSAAVYLARPRRSALDGDD</sequence>
<reference evidence="4 5" key="1">
    <citation type="submission" date="2018-03" db="EMBL/GenBank/DDBJ databases">
        <title>Genomic Encyclopedia of Archaeal and Bacterial Type Strains, Phase II (KMG-II): from individual species to whole genera.</title>
        <authorList>
            <person name="Goeker M."/>
        </authorList>
    </citation>
    <scope>NUCLEOTIDE SEQUENCE [LARGE SCALE GENOMIC DNA]</scope>
    <source>
        <strain evidence="4 5">DSM 45312</strain>
    </source>
</reference>
<keyword evidence="2" id="KW-0472">Membrane</keyword>
<organism evidence="4 5">
    <name type="scientific">Murinocardiopsis flavida</name>
    <dbReference type="NCBI Taxonomy" id="645275"/>
    <lineage>
        <taxon>Bacteria</taxon>
        <taxon>Bacillati</taxon>
        <taxon>Actinomycetota</taxon>
        <taxon>Actinomycetes</taxon>
        <taxon>Streptosporangiales</taxon>
        <taxon>Nocardiopsidaceae</taxon>
        <taxon>Murinocardiopsis</taxon>
    </lineage>
</organism>
<keyword evidence="2" id="KW-1133">Transmembrane helix</keyword>
<dbReference type="EMBL" id="PYGA01000001">
    <property type="protein sequence ID" value="PSL00742.1"/>
    <property type="molecule type" value="Genomic_DNA"/>
</dbReference>
<gene>
    <name evidence="4" type="ORF">CLV63_101216</name>
</gene>